<dbReference type="AlphaFoldDB" id="A0A507FLQ8"/>
<dbReference type="Pfam" id="PF07958">
    <property type="entry name" value="DUF1688"/>
    <property type="match status" value="1"/>
</dbReference>
<proteinExistence type="predicted"/>
<evidence type="ECO:0000313" key="2">
    <source>
        <dbReference type="Proteomes" id="UP000320333"/>
    </source>
</evidence>
<dbReference type="OrthoDB" id="2153176at2759"/>
<sequence>MISSQLRSLSAVRQTTSTTLLDAKNLHNFDLNLSKVDDVVAGVLALIERDYATPADIPFHSRWRHFDGPAPDAKRINALLASAEWASVDQKEKVRRIIDLFVVSVLLDAGAGPDWKFRFSDGTQLGRSEGLALASLDWFKVGGFSANPTSNPHRVDSSALKKISPESLEKAFQVSASNPLVGVHGRCSLLTRLADVLEAQPRFFHNKENNDYRPGNLVDFVLADSRVAARSSDGKIEVPVEVLWDVVMDGLSGIWPATRTQVDGVSLGDVWPSKAMESIMNSSDAAKTGPIPQAAKEKKVYVMAFHKLSQWLTYSLMEPLSLLNITFTNMKLMTGLAEYRNGGLFVDMGVLALKPDALARGMASALPTAANIPRFEVFDDAVVEWRALTVALMDLVGTKVQTALKMTEDELPLVKVLEAGTWKLGREVAAKLRPAAKGPPIDIISDGTVF</sequence>
<dbReference type="InterPro" id="IPR012469">
    <property type="entry name" value="DUF1688"/>
</dbReference>
<dbReference type="EMBL" id="QEAP01000026">
    <property type="protein sequence ID" value="TPX77182.1"/>
    <property type="molecule type" value="Genomic_DNA"/>
</dbReference>
<protein>
    <recommendedName>
        <fullName evidence="3">Uracil catabolism protein 4</fullName>
    </recommendedName>
</protein>
<comment type="caution">
    <text evidence="1">The sequence shown here is derived from an EMBL/GenBank/DDBJ whole genome shotgun (WGS) entry which is preliminary data.</text>
</comment>
<dbReference type="PANTHER" id="PTHR31687:SF3">
    <property type="entry name" value="PROTEIN URG3"/>
    <property type="match status" value="1"/>
</dbReference>
<evidence type="ECO:0008006" key="3">
    <source>
        <dbReference type="Google" id="ProtNLM"/>
    </source>
</evidence>
<accession>A0A507FLQ8</accession>
<evidence type="ECO:0000313" key="1">
    <source>
        <dbReference type="EMBL" id="TPX77182.1"/>
    </source>
</evidence>
<organism evidence="1 2">
    <name type="scientific">Chytriomyces confervae</name>
    <dbReference type="NCBI Taxonomy" id="246404"/>
    <lineage>
        <taxon>Eukaryota</taxon>
        <taxon>Fungi</taxon>
        <taxon>Fungi incertae sedis</taxon>
        <taxon>Chytridiomycota</taxon>
        <taxon>Chytridiomycota incertae sedis</taxon>
        <taxon>Chytridiomycetes</taxon>
        <taxon>Chytridiales</taxon>
        <taxon>Chytriomycetaceae</taxon>
        <taxon>Chytriomyces</taxon>
    </lineage>
</organism>
<dbReference type="PANTHER" id="PTHR31687">
    <property type="match status" value="1"/>
</dbReference>
<gene>
    <name evidence="1" type="ORF">CcCBS67573_g01519</name>
</gene>
<keyword evidence="2" id="KW-1185">Reference proteome</keyword>
<name>A0A507FLQ8_9FUNG</name>
<dbReference type="STRING" id="246404.A0A507FLQ8"/>
<dbReference type="Proteomes" id="UP000320333">
    <property type="component" value="Unassembled WGS sequence"/>
</dbReference>
<reference evidence="1 2" key="1">
    <citation type="journal article" date="2019" name="Sci. Rep.">
        <title>Comparative genomics of chytrid fungi reveal insights into the obligate biotrophic and pathogenic lifestyle of Synchytrium endobioticum.</title>
        <authorList>
            <person name="van de Vossenberg B.T.L.H."/>
            <person name="Warris S."/>
            <person name="Nguyen H.D.T."/>
            <person name="van Gent-Pelzer M.P.E."/>
            <person name="Joly D.L."/>
            <person name="van de Geest H.C."/>
            <person name="Bonants P.J.M."/>
            <person name="Smith D.S."/>
            <person name="Levesque C.A."/>
            <person name="van der Lee T.A.J."/>
        </authorList>
    </citation>
    <scope>NUCLEOTIDE SEQUENCE [LARGE SCALE GENOMIC DNA]</scope>
    <source>
        <strain evidence="1 2">CBS 675.73</strain>
    </source>
</reference>